<evidence type="ECO:0000313" key="1">
    <source>
        <dbReference type="EMBL" id="RKF64659.1"/>
    </source>
</evidence>
<dbReference type="EMBL" id="MCBR01013046">
    <property type="protein sequence ID" value="RKF64659.1"/>
    <property type="molecule type" value="Genomic_DNA"/>
</dbReference>
<dbReference type="Proteomes" id="UP000285405">
    <property type="component" value="Unassembled WGS sequence"/>
</dbReference>
<organism evidence="1 2">
    <name type="scientific">Golovinomyces cichoracearum</name>
    <dbReference type="NCBI Taxonomy" id="62708"/>
    <lineage>
        <taxon>Eukaryota</taxon>
        <taxon>Fungi</taxon>
        <taxon>Dikarya</taxon>
        <taxon>Ascomycota</taxon>
        <taxon>Pezizomycotina</taxon>
        <taxon>Leotiomycetes</taxon>
        <taxon>Erysiphales</taxon>
        <taxon>Erysiphaceae</taxon>
        <taxon>Golovinomyces</taxon>
    </lineage>
</organism>
<proteinExistence type="predicted"/>
<protein>
    <submittedName>
        <fullName evidence="1">Uncharacterized protein</fullName>
    </submittedName>
</protein>
<name>A0A420I4N0_9PEZI</name>
<dbReference type="AlphaFoldDB" id="A0A420I4N0"/>
<gene>
    <name evidence="1" type="ORF">GcC1_130018</name>
</gene>
<evidence type="ECO:0000313" key="2">
    <source>
        <dbReference type="Proteomes" id="UP000285405"/>
    </source>
</evidence>
<comment type="caution">
    <text evidence="1">The sequence shown here is derived from an EMBL/GenBank/DDBJ whole genome shotgun (WGS) entry which is preliminary data.</text>
</comment>
<sequence>MPTETKNNGIHYFIPLMNEWAIFSTAKEYFDIYTPEDLGDDRIVLNEDFEVVQVVTKTHSESKSTLNNDKKYQDCDLINS</sequence>
<reference evidence="1 2" key="1">
    <citation type="journal article" date="2018" name="BMC Genomics">
        <title>Comparative genome analyses reveal sequence features reflecting distinct modes of host-adaptation between dicot and monocot powdery mildew.</title>
        <authorList>
            <person name="Wu Y."/>
            <person name="Ma X."/>
            <person name="Pan Z."/>
            <person name="Kale S.D."/>
            <person name="Song Y."/>
            <person name="King H."/>
            <person name="Zhang Q."/>
            <person name="Presley C."/>
            <person name="Deng X."/>
            <person name="Wei C.I."/>
            <person name="Xiao S."/>
        </authorList>
    </citation>
    <scope>NUCLEOTIDE SEQUENCE [LARGE SCALE GENOMIC DNA]</scope>
    <source>
        <strain evidence="1">UCSC1</strain>
    </source>
</reference>
<accession>A0A420I4N0</accession>